<evidence type="ECO:0000256" key="8">
    <source>
        <dbReference type="SAM" id="MobiDB-lite"/>
    </source>
</evidence>
<evidence type="ECO:0000256" key="2">
    <source>
        <dbReference type="ARBA" id="ARBA00008335"/>
    </source>
</evidence>
<evidence type="ECO:0000256" key="6">
    <source>
        <dbReference type="ARBA" id="ARBA00023136"/>
    </source>
</evidence>
<feature type="transmembrane region" description="Helical" evidence="9">
    <location>
        <begin position="473"/>
        <end position="492"/>
    </location>
</feature>
<dbReference type="PANTHER" id="PTHR23511">
    <property type="entry name" value="SYNAPTIC VESICLE GLYCOPROTEIN 2"/>
    <property type="match status" value="1"/>
</dbReference>
<keyword evidence="5 9" id="KW-1133">Transmembrane helix</keyword>
<feature type="domain" description="SV2A/B/C luminal" evidence="10">
    <location>
        <begin position="395"/>
        <end position="454"/>
    </location>
</feature>
<accession>A0A8C9L5T4</accession>
<dbReference type="Gene3D" id="2.160.20.80">
    <property type="entry name" value="E3 ubiquitin-protein ligase SopA"/>
    <property type="match status" value="1"/>
</dbReference>
<dbReference type="SUPFAM" id="SSF141571">
    <property type="entry name" value="Pentapeptide repeat-like"/>
    <property type="match status" value="1"/>
</dbReference>
<comment type="similarity">
    <text evidence="2">Belongs to the major facilitator superfamily.</text>
</comment>
<dbReference type="Pfam" id="PF00083">
    <property type="entry name" value="Sugar_tr"/>
    <property type="match status" value="1"/>
</dbReference>
<evidence type="ECO:0000256" key="9">
    <source>
        <dbReference type="SAM" id="Phobius"/>
    </source>
</evidence>
<reference evidence="11" key="2">
    <citation type="submission" date="2025-09" db="UniProtKB">
        <authorList>
            <consortium name="Ensembl"/>
        </authorList>
    </citation>
    <scope>IDENTIFICATION</scope>
</reference>
<keyword evidence="3" id="KW-0813">Transport</keyword>
<evidence type="ECO:0000256" key="1">
    <source>
        <dbReference type="ARBA" id="ARBA00004141"/>
    </source>
</evidence>
<keyword evidence="4 9" id="KW-0812">Transmembrane</keyword>
<feature type="coiled-coil region" evidence="7">
    <location>
        <begin position="113"/>
        <end position="140"/>
    </location>
</feature>
<feature type="transmembrane region" description="Helical" evidence="9">
    <location>
        <begin position="210"/>
        <end position="230"/>
    </location>
</feature>
<dbReference type="GO" id="GO:0022857">
    <property type="term" value="F:transmembrane transporter activity"/>
    <property type="evidence" value="ECO:0007669"/>
    <property type="project" value="InterPro"/>
</dbReference>
<name>A0A8C9L5T4_PAVCR</name>
<sequence>MEESYKDRTSLVKGAKDIAKEVKRQAVKKVNKAVDKAQDGYTQRSYSRFQDEEDDDDYYVQGGNYGVEANDDEGSSEATEGHDEDDEIYEGEYQGIPNMGQGKDGMVALGQPVRDEYKDRHELETERKADEEELAQQYELIIQECGHGRFQWALFFVLGMALMADGVEVFVVGFVLPSAETDMCIPNSGSGWLSIMFSGLNDKTNKQRNINAICSVLIGGAVPTVFSYFSEVLAREKRGEHLSWLCMFWMIGGIYASAMAWAIIPHYGWSFSMGSAYQFHSWRVFVIVCALPCVSSVVALTFMPESPRFLLEIGKHDEAWMILKQIHDTNMRARGQPEKVFTVNRIKTPKQIDELIEIESDTGTWYRRCFVRIRTELYGIWLTFMRCFNYPVKDNTIKLTIVWFTLSFGFVMMKFKSVTFEDSLFKNCVFEDITSLNTYFRNCTFVNTTFYNTDPKMFVNSIGPILIYSTQDLFQRLLILYAHLNLFFFFSFRATGFGFLNALCKAAAVLGNLIFGSLVGITKAIPILLASTVLVCGGLVGLRLPDTRTQVLM</sequence>
<dbReference type="Gene3D" id="1.20.1250.20">
    <property type="entry name" value="MFS general substrate transporter like domains"/>
    <property type="match status" value="1"/>
</dbReference>
<evidence type="ECO:0000256" key="3">
    <source>
        <dbReference type="ARBA" id="ARBA00022448"/>
    </source>
</evidence>
<dbReference type="InterPro" id="IPR055415">
    <property type="entry name" value="LD_SV2"/>
</dbReference>
<dbReference type="PANTHER" id="PTHR23511:SF6">
    <property type="entry name" value="SYNAPTIC VESICLE GLYCOPROTEIN 2C"/>
    <property type="match status" value="1"/>
</dbReference>
<keyword evidence="6 9" id="KW-0472">Membrane</keyword>
<evidence type="ECO:0000313" key="11">
    <source>
        <dbReference type="Ensembl" id="ENSPSTP00000003921.1"/>
    </source>
</evidence>
<evidence type="ECO:0000256" key="4">
    <source>
        <dbReference type="ARBA" id="ARBA00022692"/>
    </source>
</evidence>
<evidence type="ECO:0000313" key="12">
    <source>
        <dbReference type="Proteomes" id="UP000694428"/>
    </source>
</evidence>
<feature type="transmembrane region" description="Helical" evidence="9">
    <location>
        <begin position="284"/>
        <end position="303"/>
    </location>
</feature>
<feature type="transmembrane region" description="Helical" evidence="9">
    <location>
        <begin position="242"/>
        <end position="264"/>
    </location>
</feature>
<keyword evidence="12" id="KW-1185">Reference proteome</keyword>
<dbReference type="Proteomes" id="UP000694428">
    <property type="component" value="Unplaced"/>
</dbReference>
<dbReference type="AlphaFoldDB" id="A0A8C9L5T4"/>
<feature type="transmembrane region" description="Helical" evidence="9">
    <location>
        <begin position="524"/>
        <end position="544"/>
    </location>
</feature>
<keyword evidence="7" id="KW-0175">Coiled coil</keyword>
<feature type="transmembrane region" description="Helical" evidence="9">
    <location>
        <begin position="499"/>
        <end position="518"/>
    </location>
</feature>
<dbReference type="InterPro" id="IPR005828">
    <property type="entry name" value="MFS_sugar_transport-like"/>
</dbReference>
<dbReference type="Pfam" id="PF23894">
    <property type="entry name" value="LD_SV2"/>
    <property type="match status" value="1"/>
</dbReference>
<evidence type="ECO:0000256" key="7">
    <source>
        <dbReference type="SAM" id="Coils"/>
    </source>
</evidence>
<dbReference type="SUPFAM" id="SSF103473">
    <property type="entry name" value="MFS general substrate transporter"/>
    <property type="match status" value="1"/>
</dbReference>
<dbReference type="GO" id="GO:0030672">
    <property type="term" value="C:synaptic vesicle membrane"/>
    <property type="evidence" value="ECO:0007669"/>
    <property type="project" value="TreeGrafter"/>
</dbReference>
<protein>
    <submittedName>
        <fullName evidence="11">Synaptic vesicle glycoprotein 2C</fullName>
    </submittedName>
</protein>
<dbReference type="InterPro" id="IPR036259">
    <property type="entry name" value="MFS_trans_sf"/>
</dbReference>
<evidence type="ECO:0000256" key="5">
    <source>
        <dbReference type="ARBA" id="ARBA00022989"/>
    </source>
</evidence>
<feature type="transmembrane region" description="Helical" evidence="9">
    <location>
        <begin position="152"/>
        <end position="176"/>
    </location>
</feature>
<dbReference type="Ensembl" id="ENSPSTT00000004115.1">
    <property type="protein sequence ID" value="ENSPSTP00000003921.1"/>
    <property type="gene ID" value="ENSPSTG00000002834.1"/>
</dbReference>
<evidence type="ECO:0000259" key="10">
    <source>
        <dbReference type="Pfam" id="PF23894"/>
    </source>
</evidence>
<feature type="region of interest" description="Disordered" evidence="8">
    <location>
        <begin position="27"/>
        <end position="85"/>
    </location>
</feature>
<feature type="transmembrane region" description="Helical" evidence="9">
    <location>
        <begin position="396"/>
        <end position="415"/>
    </location>
</feature>
<proteinExistence type="inferred from homology"/>
<reference evidence="11" key="1">
    <citation type="submission" date="2025-08" db="UniProtKB">
        <authorList>
            <consortium name="Ensembl"/>
        </authorList>
    </citation>
    <scope>IDENTIFICATION</scope>
</reference>
<organism evidence="11 12">
    <name type="scientific">Pavo cristatus</name>
    <name type="common">Indian peafowl</name>
    <name type="synonym">Blue peafowl</name>
    <dbReference type="NCBI Taxonomy" id="9049"/>
    <lineage>
        <taxon>Eukaryota</taxon>
        <taxon>Metazoa</taxon>
        <taxon>Chordata</taxon>
        <taxon>Craniata</taxon>
        <taxon>Vertebrata</taxon>
        <taxon>Euteleostomi</taxon>
        <taxon>Archelosauria</taxon>
        <taxon>Archosauria</taxon>
        <taxon>Dinosauria</taxon>
        <taxon>Saurischia</taxon>
        <taxon>Theropoda</taxon>
        <taxon>Coelurosauria</taxon>
        <taxon>Aves</taxon>
        <taxon>Neognathae</taxon>
        <taxon>Galloanserae</taxon>
        <taxon>Galliformes</taxon>
        <taxon>Phasianidae</taxon>
        <taxon>Phasianinae</taxon>
        <taxon>Pavo</taxon>
    </lineage>
</organism>
<comment type="subcellular location">
    <subcellularLocation>
        <location evidence="1">Membrane</location>
        <topology evidence="1">Multi-pass membrane protein</topology>
    </subcellularLocation>
</comment>